<reference evidence="2" key="2">
    <citation type="journal article" date="2021" name="PeerJ">
        <title>Extensive microbial diversity within the chicken gut microbiome revealed by metagenomics and culture.</title>
        <authorList>
            <person name="Gilroy R."/>
            <person name="Ravi A."/>
            <person name="Getino M."/>
            <person name="Pursley I."/>
            <person name="Horton D.L."/>
            <person name="Alikhan N.F."/>
            <person name="Baker D."/>
            <person name="Gharbi K."/>
            <person name="Hall N."/>
            <person name="Watson M."/>
            <person name="Adriaenssens E.M."/>
            <person name="Foster-Nyarko E."/>
            <person name="Jarju S."/>
            <person name="Secka A."/>
            <person name="Antonio M."/>
            <person name="Oren A."/>
            <person name="Chaudhuri R.R."/>
            <person name="La Ragione R."/>
            <person name="Hildebrand F."/>
            <person name="Pallen M.J."/>
        </authorList>
    </citation>
    <scope>NUCLEOTIDE SEQUENCE</scope>
    <source>
        <strain evidence="2">17213</strain>
    </source>
</reference>
<evidence type="ECO:0000313" key="3">
    <source>
        <dbReference type="Proteomes" id="UP000823631"/>
    </source>
</evidence>
<dbReference type="SUPFAM" id="SSF54593">
    <property type="entry name" value="Glyoxalase/Bleomycin resistance protein/Dihydroxybiphenyl dioxygenase"/>
    <property type="match status" value="1"/>
</dbReference>
<dbReference type="Pfam" id="PF00903">
    <property type="entry name" value="Glyoxalase"/>
    <property type="match status" value="1"/>
</dbReference>
<gene>
    <name evidence="2" type="ORF">IAB19_06900</name>
</gene>
<dbReference type="Proteomes" id="UP000823631">
    <property type="component" value="Unassembled WGS sequence"/>
</dbReference>
<dbReference type="InterPro" id="IPR029068">
    <property type="entry name" value="Glyas_Bleomycin-R_OHBP_Dase"/>
</dbReference>
<dbReference type="InterPro" id="IPR037523">
    <property type="entry name" value="VOC_core"/>
</dbReference>
<comment type="caution">
    <text evidence="2">The sequence shown here is derived from an EMBL/GenBank/DDBJ whole genome shotgun (WGS) entry which is preliminary data.</text>
</comment>
<evidence type="ECO:0000259" key="1">
    <source>
        <dbReference type="PROSITE" id="PS51819"/>
    </source>
</evidence>
<dbReference type="PROSITE" id="PS51819">
    <property type="entry name" value="VOC"/>
    <property type="match status" value="1"/>
</dbReference>
<dbReference type="InterPro" id="IPR004360">
    <property type="entry name" value="Glyas_Fos-R_dOase_dom"/>
</dbReference>
<name>A0A9D9DAG3_9GAMM</name>
<dbReference type="EMBL" id="JADINH010000144">
    <property type="protein sequence ID" value="MBO8416089.1"/>
    <property type="molecule type" value="Genomic_DNA"/>
</dbReference>
<proteinExistence type="predicted"/>
<accession>A0A9D9DAG3</accession>
<dbReference type="AlphaFoldDB" id="A0A9D9DAG3"/>
<dbReference type="Gene3D" id="3.10.180.10">
    <property type="entry name" value="2,3-Dihydroxybiphenyl 1,2-Dioxygenase, domain 1"/>
    <property type="match status" value="1"/>
</dbReference>
<organism evidence="2 3">
    <name type="scientific">Candidatus Avisuccinivibrio stercorigallinarum</name>
    <dbReference type="NCBI Taxonomy" id="2840704"/>
    <lineage>
        <taxon>Bacteria</taxon>
        <taxon>Pseudomonadati</taxon>
        <taxon>Pseudomonadota</taxon>
        <taxon>Gammaproteobacteria</taxon>
        <taxon>Aeromonadales</taxon>
        <taxon>Succinivibrionaceae</taxon>
        <taxon>Succinivibrionaceae incertae sedis</taxon>
        <taxon>Candidatus Avisuccinivibrio</taxon>
    </lineage>
</organism>
<feature type="domain" description="VOC" evidence="1">
    <location>
        <begin position="9"/>
        <end position="131"/>
    </location>
</feature>
<sequence>MKLSDNITGLQHIGIPTLDVAASCAFYEKLSFTKIFERDFDDNGNPGHAAFMQKGSLVLEIYKAAEIAGQAGAVDHIALNVQDIEEAFREINELGLNNTNDSIHFLPFFEHGVKFFTIQGPAQEKVEFNQYLKA</sequence>
<evidence type="ECO:0000313" key="2">
    <source>
        <dbReference type="EMBL" id="MBO8416089.1"/>
    </source>
</evidence>
<protein>
    <submittedName>
        <fullName evidence="2">VOC family protein</fullName>
    </submittedName>
</protein>
<reference evidence="2" key="1">
    <citation type="submission" date="2020-10" db="EMBL/GenBank/DDBJ databases">
        <authorList>
            <person name="Gilroy R."/>
        </authorList>
    </citation>
    <scope>NUCLEOTIDE SEQUENCE</scope>
    <source>
        <strain evidence="2">17213</strain>
    </source>
</reference>